<dbReference type="GO" id="GO:0006351">
    <property type="term" value="P:DNA-templated transcription"/>
    <property type="evidence" value="ECO:0007669"/>
    <property type="project" value="InterPro"/>
</dbReference>
<dbReference type="FunFam" id="2.20.28.30:FF:000002">
    <property type="entry name" value="DNA-directed RNA polymerases II, IV and V subunit 12"/>
    <property type="match status" value="1"/>
</dbReference>
<organism evidence="6 7">
    <name type="scientific">Tilletia caries</name>
    <name type="common">wheat bunt fungus</name>
    <dbReference type="NCBI Taxonomy" id="13290"/>
    <lineage>
        <taxon>Eukaryota</taxon>
        <taxon>Fungi</taxon>
        <taxon>Dikarya</taxon>
        <taxon>Basidiomycota</taxon>
        <taxon>Ustilaginomycotina</taxon>
        <taxon>Exobasidiomycetes</taxon>
        <taxon>Tilletiales</taxon>
        <taxon>Tilletiaceae</taxon>
        <taxon>Tilletia</taxon>
    </lineage>
</organism>
<keyword evidence="3" id="KW-0862">Zinc</keyword>
<comment type="caution">
    <text evidence="6">The sequence shown here is derived from an EMBL/GenBank/DDBJ whole genome shotgun (WGS) entry which is preliminary data.</text>
</comment>
<comment type="similarity">
    <text evidence="5">Belongs to the archaeal Rpo12/eukaryotic RPC10 RNA polymerase subunit family.</text>
</comment>
<dbReference type="GO" id="GO:0003899">
    <property type="term" value="F:DNA-directed RNA polymerase activity"/>
    <property type="evidence" value="ECO:0007669"/>
    <property type="project" value="InterPro"/>
</dbReference>
<dbReference type="GO" id="GO:0005665">
    <property type="term" value="C:RNA polymerase II, core complex"/>
    <property type="evidence" value="ECO:0007669"/>
    <property type="project" value="TreeGrafter"/>
</dbReference>
<evidence type="ECO:0000256" key="1">
    <source>
        <dbReference type="ARBA" id="ARBA00004123"/>
    </source>
</evidence>
<dbReference type="GO" id="GO:0005736">
    <property type="term" value="C:RNA polymerase I complex"/>
    <property type="evidence" value="ECO:0007669"/>
    <property type="project" value="TreeGrafter"/>
</dbReference>
<dbReference type="InterPro" id="IPR029040">
    <property type="entry name" value="RPABC4/Spt4"/>
</dbReference>
<dbReference type="PANTHER" id="PTHR12056">
    <property type="entry name" value="DNA-DIRECTED RNA POLYMERASES I, II, AND III"/>
    <property type="match status" value="1"/>
</dbReference>
<reference evidence="6" key="2">
    <citation type="journal article" date="2019" name="IMA Fungus">
        <title>Genome sequencing and comparison of five Tilletia species to identify candidate genes for the detection of regulated species infecting wheat.</title>
        <authorList>
            <person name="Nguyen H.D.T."/>
            <person name="Sultana T."/>
            <person name="Kesanakurti P."/>
            <person name="Hambleton S."/>
        </authorList>
    </citation>
    <scope>NUCLEOTIDE SEQUENCE</scope>
    <source>
        <strain evidence="6">DAOMC 238032</strain>
    </source>
</reference>
<evidence type="ECO:0000256" key="5">
    <source>
        <dbReference type="ARBA" id="ARBA00025770"/>
    </source>
</evidence>
<dbReference type="GO" id="GO:0008270">
    <property type="term" value="F:zinc ion binding"/>
    <property type="evidence" value="ECO:0007669"/>
    <property type="project" value="InterPro"/>
</dbReference>
<sequence>MNSGGGGGGGSGQYSAAGLGRIQPIQYICADCAATNEIKPREPIRCKDCGHRIMYKKRTRQMLHFLAR</sequence>
<dbReference type="SMART" id="SM00659">
    <property type="entry name" value="RPOLCX"/>
    <property type="match status" value="1"/>
</dbReference>
<dbReference type="EMBL" id="LWDD02000234">
    <property type="protein sequence ID" value="KAE8262481.1"/>
    <property type="molecule type" value="Genomic_DNA"/>
</dbReference>
<dbReference type="SUPFAM" id="SSF63393">
    <property type="entry name" value="RNA polymerase subunits"/>
    <property type="match status" value="1"/>
</dbReference>
<keyword evidence="4" id="KW-0539">Nucleus</keyword>
<dbReference type="Pfam" id="PF03604">
    <property type="entry name" value="Zn_ribbon_RPAB4"/>
    <property type="match status" value="1"/>
</dbReference>
<dbReference type="PANTHER" id="PTHR12056:SF2">
    <property type="entry name" value="GEO11084P1"/>
    <property type="match status" value="1"/>
</dbReference>
<dbReference type="GO" id="GO:0005666">
    <property type="term" value="C:RNA polymerase III complex"/>
    <property type="evidence" value="ECO:0007669"/>
    <property type="project" value="TreeGrafter"/>
</dbReference>
<evidence type="ECO:0000313" key="6">
    <source>
        <dbReference type="EMBL" id="KAE8262481.1"/>
    </source>
</evidence>
<evidence type="ECO:0000313" key="7">
    <source>
        <dbReference type="Proteomes" id="UP000077671"/>
    </source>
</evidence>
<dbReference type="InterPro" id="IPR039747">
    <property type="entry name" value="RPABC4"/>
</dbReference>
<evidence type="ECO:0000256" key="2">
    <source>
        <dbReference type="ARBA" id="ARBA00022723"/>
    </source>
</evidence>
<dbReference type="GO" id="GO:0003677">
    <property type="term" value="F:DNA binding"/>
    <property type="evidence" value="ECO:0007669"/>
    <property type="project" value="InterPro"/>
</dbReference>
<dbReference type="InterPro" id="IPR006591">
    <property type="entry name" value="RNAP_P/RPABC4"/>
</dbReference>
<dbReference type="AlphaFoldDB" id="A0A8T8TKF0"/>
<name>A0A8T8TKF0_9BASI</name>
<keyword evidence="2" id="KW-0479">Metal-binding</keyword>
<comment type="subcellular location">
    <subcellularLocation>
        <location evidence="1">Nucleus</location>
    </subcellularLocation>
</comment>
<gene>
    <name evidence="6" type="ORF">A4X03_0g2421</name>
</gene>
<protein>
    <recommendedName>
        <fullName evidence="8">DNA-directed RNA polymerase I, II, and III subunit RPABC4</fullName>
    </recommendedName>
</protein>
<dbReference type="Proteomes" id="UP000077671">
    <property type="component" value="Unassembled WGS sequence"/>
</dbReference>
<proteinExistence type="inferred from homology"/>
<evidence type="ECO:0000256" key="3">
    <source>
        <dbReference type="ARBA" id="ARBA00022833"/>
    </source>
</evidence>
<evidence type="ECO:0000256" key="4">
    <source>
        <dbReference type="ARBA" id="ARBA00023242"/>
    </source>
</evidence>
<dbReference type="Gene3D" id="2.20.28.30">
    <property type="entry name" value="RNA polymerase ii, chain L"/>
    <property type="match status" value="1"/>
</dbReference>
<reference evidence="6" key="1">
    <citation type="submission" date="2016-04" db="EMBL/GenBank/DDBJ databases">
        <authorList>
            <person name="Nguyen H.D."/>
            <person name="Kesanakurti P."/>
            <person name="Cullis J."/>
            <person name="Levesque C.A."/>
            <person name="Hambleton S."/>
        </authorList>
    </citation>
    <scope>NUCLEOTIDE SEQUENCE</scope>
    <source>
        <strain evidence="6">DAOMC 238032</strain>
    </source>
</reference>
<evidence type="ECO:0008006" key="8">
    <source>
        <dbReference type="Google" id="ProtNLM"/>
    </source>
</evidence>
<accession>A0A8T8TKF0</accession>